<reference evidence="4 5" key="1">
    <citation type="submission" date="2020-08" db="EMBL/GenBank/DDBJ databases">
        <title>Genome public.</title>
        <authorList>
            <person name="Liu C."/>
            <person name="Sun Q."/>
        </authorList>
    </citation>
    <scope>NUCLEOTIDE SEQUENCE [LARGE SCALE GENOMIC DNA]</scope>
    <source>
        <strain evidence="4 5">BX4</strain>
    </source>
</reference>
<feature type="region of interest" description="Disordered" evidence="1">
    <location>
        <begin position="24"/>
        <end position="53"/>
    </location>
</feature>
<dbReference type="SUPFAM" id="SSF52218">
    <property type="entry name" value="Flavoproteins"/>
    <property type="match status" value="1"/>
</dbReference>
<dbReference type="PANTHER" id="PTHR39201">
    <property type="entry name" value="EXPORTED PROTEIN-RELATED"/>
    <property type="match status" value="1"/>
</dbReference>
<evidence type="ECO:0000313" key="5">
    <source>
        <dbReference type="Proteomes" id="UP000597877"/>
    </source>
</evidence>
<feature type="signal peptide" evidence="2">
    <location>
        <begin position="1"/>
        <end position="21"/>
    </location>
</feature>
<keyword evidence="2" id="KW-0732">Signal</keyword>
<gene>
    <name evidence="4" type="ORF">H8S00_02225</name>
</gene>
<dbReference type="RefSeq" id="WP_186839911.1">
    <property type="nucleotide sequence ID" value="NZ_JACOOZ010000001.1"/>
</dbReference>
<organism evidence="4 5">
    <name type="scientific">Eubacterium segne</name>
    <dbReference type="NCBI Taxonomy" id="2763045"/>
    <lineage>
        <taxon>Bacteria</taxon>
        <taxon>Bacillati</taxon>
        <taxon>Bacillota</taxon>
        <taxon>Clostridia</taxon>
        <taxon>Eubacteriales</taxon>
        <taxon>Eubacteriaceae</taxon>
        <taxon>Eubacterium</taxon>
    </lineage>
</organism>
<proteinExistence type="predicted"/>
<dbReference type="PANTHER" id="PTHR39201:SF1">
    <property type="entry name" value="FLAVODOXIN-LIKE DOMAIN-CONTAINING PROTEIN"/>
    <property type="match status" value="1"/>
</dbReference>
<accession>A0ABR7EZQ0</accession>
<dbReference type="Proteomes" id="UP000597877">
    <property type="component" value="Unassembled WGS sequence"/>
</dbReference>
<sequence>MKKLVTIIMAVVLMISLAACGETKKPTEEISDSTEVTTENSTTEKSETEGNTTVENGKNISVLFFSVTGTTRNVAQKIAGTLGTDTMGIIPKEEYTSDDIDYSNDDCRANKEMKDESSRPEIKNDLSKVENSDTIYIGYPIWWGTAPRIIQTFFESYDLKGKTVYLFCTSSGSGIEQSVSDLQKLYPDVNIAAGKRFDGNVTDEEVNNWTNGVK</sequence>
<evidence type="ECO:0000313" key="4">
    <source>
        <dbReference type="EMBL" id="MBC5666811.1"/>
    </source>
</evidence>
<name>A0ABR7EZQ0_9FIRM</name>
<dbReference type="Pfam" id="PF12682">
    <property type="entry name" value="Flavodoxin_4"/>
    <property type="match status" value="1"/>
</dbReference>
<feature type="domain" description="Flavodoxin-like" evidence="3">
    <location>
        <begin position="60"/>
        <end position="214"/>
    </location>
</feature>
<dbReference type="Gene3D" id="3.40.50.360">
    <property type="match status" value="1"/>
</dbReference>
<protein>
    <submittedName>
        <fullName evidence="4">NAD(P)H-dependent oxidoreductase</fullName>
    </submittedName>
</protein>
<evidence type="ECO:0000256" key="2">
    <source>
        <dbReference type="SAM" id="SignalP"/>
    </source>
</evidence>
<evidence type="ECO:0000259" key="3">
    <source>
        <dbReference type="PROSITE" id="PS50902"/>
    </source>
</evidence>
<comment type="caution">
    <text evidence="4">The sequence shown here is derived from an EMBL/GenBank/DDBJ whole genome shotgun (WGS) entry which is preliminary data.</text>
</comment>
<dbReference type="PROSITE" id="PS50902">
    <property type="entry name" value="FLAVODOXIN_LIKE"/>
    <property type="match status" value="1"/>
</dbReference>
<dbReference type="PROSITE" id="PS51257">
    <property type="entry name" value="PROKAR_LIPOPROTEIN"/>
    <property type="match status" value="1"/>
</dbReference>
<dbReference type="EMBL" id="JACOOZ010000001">
    <property type="protein sequence ID" value="MBC5666811.1"/>
    <property type="molecule type" value="Genomic_DNA"/>
</dbReference>
<dbReference type="InterPro" id="IPR008254">
    <property type="entry name" value="Flavodoxin/NO_synth"/>
</dbReference>
<feature type="chain" id="PRO_5046343938" evidence="2">
    <location>
        <begin position="22"/>
        <end position="214"/>
    </location>
</feature>
<keyword evidence="5" id="KW-1185">Reference proteome</keyword>
<dbReference type="InterPro" id="IPR029039">
    <property type="entry name" value="Flavoprotein-like_sf"/>
</dbReference>
<evidence type="ECO:0000256" key="1">
    <source>
        <dbReference type="SAM" id="MobiDB-lite"/>
    </source>
</evidence>